<dbReference type="Proteomes" id="UP000001812">
    <property type="component" value="Chromosome I"/>
</dbReference>
<dbReference type="HOGENOM" id="CLU_3325544_0_0_4"/>
<organism evidence="1">
    <name type="scientific">Burkholderia pseudomallei 1710a</name>
    <dbReference type="NCBI Taxonomy" id="320371"/>
    <lineage>
        <taxon>Bacteria</taxon>
        <taxon>Pseudomonadati</taxon>
        <taxon>Pseudomonadota</taxon>
        <taxon>Betaproteobacteria</taxon>
        <taxon>Burkholderiales</taxon>
        <taxon>Burkholderiaceae</taxon>
        <taxon>Burkholderia</taxon>
        <taxon>pseudomallei group</taxon>
    </lineage>
</organism>
<protein>
    <submittedName>
        <fullName evidence="1">Uncharacterized protein</fullName>
    </submittedName>
</protein>
<proteinExistence type="predicted"/>
<gene>
    <name evidence="1" type="ORF">BURPS1710A_3972</name>
</gene>
<reference evidence="1" key="1">
    <citation type="submission" date="2009-05" db="EMBL/GenBank/DDBJ databases">
        <authorList>
            <person name="Harkins D.M."/>
            <person name="DeShazer D."/>
            <person name="Woods D.E."/>
            <person name="Brinkac L.M."/>
            <person name="Brown K.A."/>
            <person name="Hung G.C."/>
            <person name="Tuanyok A."/>
            <person name="Zhang B."/>
            <person name="Nierman W.C."/>
        </authorList>
    </citation>
    <scope>NUCLEOTIDE SEQUENCE [LARGE SCALE GENOMIC DNA]</scope>
    <source>
        <strain evidence="1">1710a</strain>
    </source>
</reference>
<sequence length="38" mass="4041">MPLVRRRAPLAARIRAARSASPVLAGSVPAVRRDDSAE</sequence>
<dbReference type="EMBL" id="CM000832">
    <property type="protein sequence ID" value="EET07338.1"/>
    <property type="molecule type" value="Genomic_DNA"/>
</dbReference>
<evidence type="ECO:0000313" key="1">
    <source>
        <dbReference type="EMBL" id="EET07338.1"/>
    </source>
</evidence>
<name>A0A0E1W2J4_BURPE</name>
<dbReference type="AlphaFoldDB" id="A0A0E1W2J4"/>
<accession>A0A0E1W2J4</accession>